<dbReference type="CDD" id="cd02440">
    <property type="entry name" value="AdoMet_MTases"/>
    <property type="match status" value="1"/>
</dbReference>
<sequence>MSIDFDSARHTMVEQQIRPWEVIDPLVLDAFSTLRREDFVPPRQRKLAFTDVPLPLEHGEFMFKPVVEGRLLQALALAPEHEVLEIGTGSGFLTACLAHIARAVTSIELHEDFVARARGRMENLGFSCARIERADAFAYEPGRQFDAVLVGGAVAEVPARFRQWVRVGGRMVIVRGHSPVQEAVVLTRFSDEGWREESLFETDIPYLHGGEPRARFVL</sequence>
<dbReference type="SUPFAM" id="SSF53335">
    <property type="entry name" value="S-adenosyl-L-methionine-dependent methyltransferases"/>
    <property type="match status" value="1"/>
</dbReference>
<gene>
    <name evidence="4" type="ORF">M0G41_11030</name>
</gene>
<dbReference type="RefSeq" id="WP_248209249.1">
    <property type="nucleotide sequence ID" value="NZ_JALNMH010000008.1"/>
</dbReference>
<keyword evidence="5" id="KW-1185">Reference proteome</keyword>
<dbReference type="Proteomes" id="UP001431449">
    <property type="component" value="Unassembled WGS sequence"/>
</dbReference>
<comment type="similarity">
    <text evidence="1">Belongs to the methyltransferase superfamily. L-isoaspartyl/D-aspartyl protein methyltransferase family.</text>
</comment>
<reference evidence="4" key="1">
    <citation type="submission" date="2022-04" db="EMBL/GenBank/DDBJ databases">
        <title>Lysobacter sp. CAU 1642 isolated from sea sand.</title>
        <authorList>
            <person name="Kim W."/>
        </authorList>
    </citation>
    <scope>NUCLEOTIDE SEQUENCE</scope>
    <source>
        <strain evidence="4">CAU 1642</strain>
    </source>
</reference>
<evidence type="ECO:0000256" key="3">
    <source>
        <dbReference type="ARBA" id="ARBA00030757"/>
    </source>
</evidence>
<evidence type="ECO:0000256" key="2">
    <source>
        <dbReference type="ARBA" id="ARBA00013346"/>
    </source>
</evidence>
<evidence type="ECO:0000313" key="5">
    <source>
        <dbReference type="Proteomes" id="UP001431449"/>
    </source>
</evidence>
<dbReference type="InterPro" id="IPR000682">
    <property type="entry name" value="PCMT"/>
</dbReference>
<comment type="caution">
    <text evidence="4">The sequence shown here is derived from an EMBL/GenBank/DDBJ whole genome shotgun (WGS) entry which is preliminary data.</text>
</comment>
<dbReference type="PANTHER" id="PTHR11579:SF18">
    <property type="entry name" value="PROTEIN-L-ISOASPARTATE O-METHYLTRANSFERASE"/>
    <property type="match status" value="1"/>
</dbReference>
<evidence type="ECO:0000256" key="1">
    <source>
        <dbReference type="ARBA" id="ARBA00005369"/>
    </source>
</evidence>
<evidence type="ECO:0000313" key="4">
    <source>
        <dbReference type="EMBL" id="MCK7594203.1"/>
    </source>
</evidence>
<organism evidence="4 5">
    <name type="scientific">Pseudomarimonas salicorniae</name>
    <dbReference type="NCBI Taxonomy" id="2933270"/>
    <lineage>
        <taxon>Bacteria</taxon>
        <taxon>Pseudomonadati</taxon>
        <taxon>Pseudomonadota</taxon>
        <taxon>Gammaproteobacteria</taxon>
        <taxon>Lysobacterales</taxon>
        <taxon>Lysobacteraceae</taxon>
        <taxon>Pseudomarimonas</taxon>
    </lineage>
</organism>
<dbReference type="PANTHER" id="PTHR11579">
    <property type="entry name" value="PROTEIN-L-ISOASPARTATE O-METHYLTRANSFERASE"/>
    <property type="match status" value="1"/>
</dbReference>
<dbReference type="InterPro" id="IPR029063">
    <property type="entry name" value="SAM-dependent_MTases_sf"/>
</dbReference>
<dbReference type="Pfam" id="PF01135">
    <property type="entry name" value="PCMT"/>
    <property type="match status" value="1"/>
</dbReference>
<name>A0ABT0GI36_9GAMM</name>
<dbReference type="Gene3D" id="3.40.50.150">
    <property type="entry name" value="Vaccinia Virus protein VP39"/>
    <property type="match status" value="1"/>
</dbReference>
<protein>
    <recommendedName>
        <fullName evidence="2">Protein-L-isoaspartate O-methyltransferase</fullName>
    </recommendedName>
    <alternativeName>
        <fullName evidence="3">Protein L-isoaspartyl methyltransferase</fullName>
    </alternativeName>
</protein>
<dbReference type="EMBL" id="JALNMH010000008">
    <property type="protein sequence ID" value="MCK7594203.1"/>
    <property type="molecule type" value="Genomic_DNA"/>
</dbReference>
<proteinExistence type="inferred from homology"/>
<accession>A0ABT0GI36</accession>